<gene>
    <name evidence="1" type="ORF">B0I28_111110</name>
</gene>
<protein>
    <submittedName>
        <fullName evidence="1">Uncharacterized protein</fullName>
    </submittedName>
</protein>
<dbReference type="RefSeq" id="WP_106366292.1">
    <property type="nucleotide sequence ID" value="NZ_PVTJ01000011.1"/>
</dbReference>
<dbReference type="OrthoDB" id="9850813at2"/>
<organism evidence="1 2">
    <name type="scientific">Glycomyces artemisiae</name>
    <dbReference type="NCBI Taxonomy" id="1076443"/>
    <lineage>
        <taxon>Bacteria</taxon>
        <taxon>Bacillati</taxon>
        <taxon>Actinomycetota</taxon>
        <taxon>Actinomycetes</taxon>
        <taxon>Glycomycetales</taxon>
        <taxon>Glycomycetaceae</taxon>
        <taxon>Glycomyces</taxon>
    </lineage>
</organism>
<comment type="caution">
    <text evidence="1">The sequence shown here is derived from an EMBL/GenBank/DDBJ whole genome shotgun (WGS) entry which is preliminary data.</text>
</comment>
<name>A0A2T0UDP7_9ACTN</name>
<reference evidence="1 2" key="1">
    <citation type="submission" date="2018-03" db="EMBL/GenBank/DDBJ databases">
        <title>Genomic Encyclopedia of Type Strains, Phase III (KMG-III): the genomes of soil and plant-associated and newly described type strains.</title>
        <authorList>
            <person name="Whitman W."/>
        </authorList>
    </citation>
    <scope>NUCLEOTIDE SEQUENCE [LARGE SCALE GENOMIC DNA]</scope>
    <source>
        <strain evidence="1 2">CGMCC 4.7067</strain>
    </source>
</reference>
<evidence type="ECO:0000313" key="2">
    <source>
        <dbReference type="Proteomes" id="UP000238176"/>
    </source>
</evidence>
<dbReference type="Proteomes" id="UP000238176">
    <property type="component" value="Unassembled WGS sequence"/>
</dbReference>
<dbReference type="AlphaFoldDB" id="A0A2T0UDP7"/>
<keyword evidence="2" id="KW-1185">Reference proteome</keyword>
<dbReference type="EMBL" id="PVTJ01000011">
    <property type="protein sequence ID" value="PRY56004.1"/>
    <property type="molecule type" value="Genomic_DNA"/>
</dbReference>
<accession>A0A2T0UDP7</accession>
<evidence type="ECO:0000313" key="1">
    <source>
        <dbReference type="EMBL" id="PRY56004.1"/>
    </source>
</evidence>
<sequence length="182" mass="19630">MPGASAAEYAEALPYEFHPTADVCPTEAQVLEAFPAMTGFERTEAEVYTDALDTAVAVYDNGDPDADSLREVASAVECFFWIDDADFVNVTFSVYLFEESAADAYADRAQGEEHPSPEWDQASYALADADSEAFSDYWFTARSGHVVVTGGGAIDNAGMTKEETADALLALAVVNGDPLWER</sequence>
<proteinExistence type="predicted"/>